<keyword evidence="4" id="KW-1185">Reference proteome</keyword>
<dbReference type="Gene3D" id="3.40.50.2000">
    <property type="entry name" value="Glycogen Phosphorylase B"/>
    <property type="match status" value="1"/>
</dbReference>
<feature type="domain" description="Glycosyl transferase family 1" evidence="2">
    <location>
        <begin position="186"/>
        <end position="325"/>
    </location>
</feature>
<evidence type="ECO:0000313" key="4">
    <source>
        <dbReference type="Proteomes" id="UP000062833"/>
    </source>
</evidence>
<dbReference type="EMBL" id="CP012677">
    <property type="protein sequence ID" value="ALE92664.1"/>
    <property type="molecule type" value="Genomic_DNA"/>
</dbReference>
<dbReference type="GO" id="GO:0016757">
    <property type="term" value="F:glycosyltransferase activity"/>
    <property type="evidence" value="ECO:0007669"/>
    <property type="project" value="InterPro"/>
</dbReference>
<protein>
    <recommendedName>
        <fullName evidence="2">Glycosyl transferase family 1 domain-containing protein</fullName>
    </recommendedName>
</protein>
<dbReference type="Proteomes" id="UP000062833">
    <property type="component" value="Chromosome"/>
</dbReference>
<evidence type="ECO:0000259" key="2">
    <source>
        <dbReference type="Pfam" id="PF00534"/>
    </source>
</evidence>
<sequence>MARMIYHVPYPLNPHAKTGSGLRPMRMLEAFRDIGYDVELVSGESRERRVLIKALKKRIAAGESFDFLYSESHTMPTALTDADHLPRHPFMDVMFLRFARRNGIKVGLFYRDVYWRFPEYKQRLNPVVHTATRALYHLDLVAYNAAVDTLYLPSLDMGKFVPHVPASRHKALPPGGDIVDAPSTEKDGVHLLYVGGLGGYYNMHGCVQAVAASKNAWLTICTREDEWEQNAHEYRGLMNDRIQVVHKSGSELVPYYEQADICMLFIEPSIYRSFAAPIKFAEYIGFGKPVIVNDGTNVAQFVGAHGNGWAVPFEPAGLTALLDDLAGHPEKIAAVTTKVLQLQEDNTWTARARQVASDLSPATSA</sequence>
<reference evidence="4" key="1">
    <citation type="submission" date="2015-09" db="EMBL/GenBank/DDBJ databases">
        <title>Complete genome of Arthrobacter alpinus strain R3.8.</title>
        <authorList>
            <person name="See-Too W.S."/>
            <person name="Chan K.G."/>
        </authorList>
    </citation>
    <scope>NUCLEOTIDE SEQUENCE [LARGE SCALE GENOMIC DNA]</scope>
    <source>
        <strain evidence="4">R3.8</strain>
    </source>
</reference>
<dbReference type="KEGG" id="aaq:AOC05_10685"/>
<dbReference type="OrthoDB" id="9801492at2"/>
<proteinExistence type="predicted"/>
<dbReference type="Pfam" id="PF00534">
    <property type="entry name" value="Glycos_transf_1"/>
    <property type="match status" value="1"/>
</dbReference>
<name>A0A0M4QZ17_9MICC</name>
<evidence type="ECO:0000313" key="3">
    <source>
        <dbReference type="EMBL" id="ALE92664.1"/>
    </source>
</evidence>
<gene>
    <name evidence="3" type="ORF">AOC05_10685</name>
</gene>
<dbReference type="SUPFAM" id="SSF53756">
    <property type="entry name" value="UDP-Glycosyltransferase/glycogen phosphorylase"/>
    <property type="match status" value="1"/>
</dbReference>
<evidence type="ECO:0000256" key="1">
    <source>
        <dbReference type="ARBA" id="ARBA00022679"/>
    </source>
</evidence>
<dbReference type="RefSeq" id="WP_062007208.1">
    <property type="nucleotide sequence ID" value="NZ_CP012677.1"/>
</dbReference>
<accession>A0A0M4QZ17</accession>
<dbReference type="PATRIC" id="fig|656366.3.peg.2306"/>
<dbReference type="AlphaFoldDB" id="A0A0M4QZ17"/>
<organism evidence="3 4">
    <name type="scientific">Arthrobacter alpinus</name>
    <dbReference type="NCBI Taxonomy" id="656366"/>
    <lineage>
        <taxon>Bacteria</taxon>
        <taxon>Bacillati</taxon>
        <taxon>Actinomycetota</taxon>
        <taxon>Actinomycetes</taxon>
        <taxon>Micrococcales</taxon>
        <taxon>Micrococcaceae</taxon>
        <taxon>Arthrobacter</taxon>
    </lineage>
</organism>
<keyword evidence="1" id="KW-0808">Transferase</keyword>
<dbReference type="InterPro" id="IPR001296">
    <property type="entry name" value="Glyco_trans_1"/>
</dbReference>